<dbReference type="RefSeq" id="WP_092654432.1">
    <property type="nucleotide sequence ID" value="NZ_LT629732.1"/>
</dbReference>
<name>A0A1H1TEE2_9ACTN</name>
<sequence>MKVDLGCGQITWRGVPEEKVLADIAEAGYAGAPWSARGGRTAKEIAEIWGGYGLAPAPGYFGGDFWEEDRHEEYVAQAREQARISSELGVGELYVSAGGFNATTRSGRTRRDVAAHAGPDDALSEKDFAQLVRTVDAIARATLEYGVRSCYHNHVGTFVETEDEIERLLAAVDPEVLFLGPDTGHLAWAGVDVVEFTRRHAERIRTAHLKDVDTAVRDRGREAGWDYSTFEKHAIWTEVGHGEVDFATMFSLLDQAGFDGWLIVETDVTQQETPLESARISRDNLRALGV</sequence>
<dbReference type="SUPFAM" id="SSF51658">
    <property type="entry name" value="Xylose isomerase-like"/>
    <property type="match status" value="1"/>
</dbReference>
<evidence type="ECO:0000259" key="1">
    <source>
        <dbReference type="Pfam" id="PF01261"/>
    </source>
</evidence>
<reference evidence="2 3" key="1">
    <citation type="submission" date="2016-10" db="EMBL/GenBank/DDBJ databases">
        <authorList>
            <person name="de Groot N.N."/>
        </authorList>
    </citation>
    <scope>NUCLEOTIDE SEQUENCE [LARGE SCALE GENOMIC DNA]</scope>
    <source>
        <strain evidence="2 3">DSM 22024</strain>
    </source>
</reference>
<dbReference type="Gene3D" id="3.20.20.150">
    <property type="entry name" value="Divalent-metal-dependent TIM barrel enzymes"/>
    <property type="match status" value="1"/>
</dbReference>
<keyword evidence="3" id="KW-1185">Reference proteome</keyword>
<gene>
    <name evidence="2" type="ORF">SAMN04489717_3166</name>
</gene>
<evidence type="ECO:0000313" key="2">
    <source>
        <dbReference type="EMBL" id="SDS58548.1"/>
    </source>
</evidence>
<organism evidence="2 3">
    <name type="scientific">Actinopolymorpha singaporensis</name>
    <dbReference type="NCBI Taxonomy" id="117157"/>
    <lineage>
        <taxon>Bacteria</taxon>
        <taxon>Bacillati</taxon>
        <taxon>Actinomycetota</taxon>
        <taxon>Actinomycetes</taxon>
        <taxon>Propionibacteriales</taxon>
        <taxon>Actinopolymorphaceae</taxon>
        <taxon>Actinopolymorpha</taxon>
    </lineage>
</organism>
<dbReference type="PANTHER" id="PTHR12110:SF41">
    <property type="entry name" value="INOSOSE DEHYDRATASE"/>
    <property type="match status" value="1"/>
</dbReference>
<dbReference type="Pfam" id="PF01261">
    <property type="entry name" value="AP_endonuc_2"/>
    <property type="match status" value="1"/>
</dbReference>
<dbReference type="InterPro" id="IPR013022">
    <property type="entry name" value="Xyl_isomerase-like_TIM-brl"/>
</dbReference>
<dbReference type="InterPro" id="IPR036237">
    <property type="entry name" value="Xyl_isomerase-like_sf"/>
</dbReference>
<protein>
    <submittedName>
        <fullName evidence="2">Inosose dehydratase</fullName>
    </submittedName>
</protein>
<dbReference type="AlphaFoldDB" id="A0A1H1TEE2"/>
<dbReference type="InterPro" id="IPR050312">
    <property type="entry name" value="IolE/XylAMocC-like"/>
</dbReference>
<accession>A0A1H1TEE2</accession>
<dbReference type="PANTHER" id="PTHR12110">
    <property type="entry name" value="HYDROXYPYRUVATE ISOMERASE"/>
    <property type="match status" value="1"/>
</dbReference>
<feature type="domain" description="Xylose isomerase-like TIM barrel" evidence="1">
    <location>
        <begin position="25"/>
        <end position="283"/>
    </location>
</feature>
<dbReference type="EMBL" id="LT629732">
    <property type="protein sequence ID" value="SDS58548.1"/>
    <property type="molecule type" value="Genomic_DNA"/>
</dbReference>
<dbReference type="OrthoDB" id="104997at2"/>
<dbReference type="STRING" id="117157.SAMN04489717_3166"/>
<evidence type="ECO:0000313" key="3">
    <source>
        <dbReference type="Proteomes" id="UP000198983"/>
    </source>
</evidence>
<proteinExistence type="predicted"/>
<dbReference type="Proteomes" id="UP000198983">
    <property type="component" value="Chromosome I"/>
</dbReference>